<dbReference type="STRING" id="112903.SAMN04490178_11014"/>
<dbReference type="CDD" id="cd06829">
    <property type="entry name" value="PLPDE_III_CANSDC"/>
    <property type="match status" value="1"/>
</dbReference>
<dbReference type="InterPro" id="IPR029066">
    <property type="entry name" value="PLP-binding_barrel"/>
</dbReference>
<dbReference type="InterPro" id="IPR009006">
    <property type="entry name" value="Ala_racemase/Decarboxylase_C"/>
</dbReference>
<protein>
    <submittedName>
        <fullName evidence="9">Carboxynorspermidine decarboxylase</fullName>
    </submittedName>
</protein>
<evidence type="ECO:0000313" key="9">
    <source>
        <dbReference type="EMBL" id="SEP08938.1"/>
    </source>
</evidence>
<feature type="binding site" evidence="6">
    <location>
        <position position="234"/>
    </location>
    <ligand>
        <name>substrate</name>
    </ligand>
</feature>
<evidence type="ECO:0000259" key="7">
    <source>
        <dbReference type="Pfam" id="PF00278"/>
    </source>
</evidence>
<name>A0A1H8V2E4_9FIRM</name>
<evidence type="ECO:0000259" key="8">
    <source>
        <dbReference type="Pfam" id="PF02784"/>
    </source>
</evidence>
<dbReference type="AlphaFoldDB" id="A0A1H8V2E4"/>
<feature type="domain" description="Orn/DAP/Arg decarboxylase 2 C-terminal" evidence="7">
    <location>
        <begin position="239"/>
        <end position="323"/>
    </location>
</feature>
<evidence type="ECO:0000256" key="1">
    <source>
        <dbReference type="ARBA" id="ARBA00001933"/>
    </source>
</evidence>
<accession>A0A1H8V2E4</accession>
<dbReference type="InterPro" id="IPR022644">
    <property type="entry name" value="De-COase2_N"/>
</dbReference>
<dbReference type="PANTHER" id="PTHR43727">
    <property type="entry name" value="DIAMINOPIMELATE DECARBOXYLASE"/>
    <property type="match status" value="1"/>
</dbReference>
<keyword evidence="3" id="KW-0663">Pyridoxal phosphate</keyword>
<dbReference type="GO" id="GO:0009089">
    <property type="term" value="P:lysine biosynthetic process via diaminopimelate"/>
    <property type="evidence" value="ECO:0007669"/>
    <property type="project" value="TreeGrafter"/>
</dbReference>
<dbReference type="GO" id="GO:0045312">
    <property type="term" value="P:nor-spermidine biosynthetic process"/>
    <property type="evidence" value="ECO:0007669"/>
    <property type="project" value="InterPro"/>
</dbReference>
<dbReference type="SUPFAM" id="SSF50621">
    <property type="entry name" value="Alanine racemase C-terminal domain-like"/>
    <property type="match status" value="1"/>
</dbReference>
<reference evidence="9 10" key="1">
    <citation type="submission" date="2016-10" db="EMBL/GenBank/DDBJ databases">
        <authorList>
            <person name="de Groot N.N."/>
        </authorList>
    </citation>
    <scope>NUCLEOTIDE SEQUENCE [LARGE SCALE GENOMIC DNA]</scope>
    <source>
        <strain evidence="9 10">DSM 13305</strain>
    </source>
</reference>
<dbReference type="SUPFAM" id="SSF51419">
    <property type="entry name" value="PLP-binding barrel"/>
    <property type="match status" value="1"/>
</dbReference>
<dbReference type="PIRSF" id="PIRSF038941">
    <property type="entry name" value="NspC"/>
    <property type="match status" value="1"/>
</dbReference>
<dbReference type="OrthoDB" id="9804410at2"/>
<dbReference type="InterPro" id="IPR005730">
    <property type="entry name" value="Nsp_de-COase"/>
</dbReference>
<evidence type="ECO:0000313" key="10">
    <source>
        <dbReference type="Proteomes" id="UP000198847"/>
    </source>
</evidence>
<dbReference type="PANTHER" id="PTHR43727:SF1">
    <property type="entry name" value="CARBOXYNORSPERMIDINE_CARBOXYSPERMIDINE DECARBOXYLASE"/>
    <property type="match status" value="1"/>
</dbReference>
<dbReference type="NCBIfam" id="TIGR01047">
    <property type="entry name" value="nspC"/>
    <property type="match status" value="1"/>
</dbReference>
<comment type="cofactor">
    <cofactor evidence="1">
        <name>pyridoxal 5'-phosphate</name>
        <dbReference type="ChEBI" id="CHEBI:597326"/>
    </cofactor>
</comment>
<dbReference type="EMBL" id="FODY01000010">
    <property type="protein sequence ID" value="SEP08938.1"/>
    <property type="molecule type" value="Genomic_DNA"/>
</dbReference>
<dbReference type="InterPro" id="IPR022643">
    <property type="entry name" value="De-COase2_C"/>
</dbReference>
<dbReference type="GO" id="GO:0008295">
    <property type="term" value="P:spermidine biosynthetic process"/>
    <property type="evidence" value="ECO:0007669"/>
    <property type="project" value="UniProtKB-KW"/>
</dbReference>
<proteinExistence type="predicted"/>
<dbReference type="Pfam" id="PF00278">
    <property type="entry name" value="Orn_DAP_Arg_deC"/>
    <property type="match status" value="1"/>
</dbReference>
<organism evidence="9 10">
    <name type="scientific">Propionispora vibrioides</name>
    <dbReference type="NCBI Taxonomy" id="112903"/>
    <lineage>
        <taxon>Bacteria</taxon>
        <taxon>Bacillati</taxon>
        <taxon>Bacillota</taxon>
        <taxon>Negativicutes</taxon>
        <taxon>Selenomonadales</taxon>
        <taxon>Sporomusaceae</taxon>
        <taxon>Propionispora</taxon>
    </lineage>
</organism>
<feature type="domain" description="Orn/DAP/Arg decarboxylase 2 N-terminal" evidence="8">
    <location>
        <begin position="26"/>
        <end position="235"/>
    </location>
</feature>
<dbReference type="Proteomes" id="UP000198847">
    <property type="component" value="Unassembled WGS sequence"/>
</dbReference>
<keyword evidence="4" id="KW-0745">Spermidine biosynthesis</keyword>
<evidence type="ECO:0000256" key="3">
    <source>
        <dbReference type="ARBA" id="ARBA00022898"/>
    </source>
</evidence>
<evidence type="ECO:0000256" key="2">
    <source>
        <dbReference type="ARBA" id="ARBA00022793"/>
    </source>
</evidence>
<dbReference type="GO" id="GO:0008836">
    <property type="term" value="F:diaminopimelate decarboxylase activity"/>
    <property type="evidence" value="ECO:0007669"/>
    <property type="project" value="TreeGrafter"/>
</dbReference>
<keyword evidence="10" id="KW-1185">Reference proteome</keyword>
<evidence type="ECO:0000256" key="4">
    <source>
        <dbReference type="ARBA" id="ARBA00023066"/>
    </source>
</evidence>
<gene>
    <name evidence="9" type="ORF">SAMN04490178_11014</name>
</gene>
<keyword evidence="5" id="KW-0456">Lyase</keyword>
<dbReference type="Gene3D" id="2.40.37.10">
    <property type="entry name" value="Lyase, Ornithine Decarboxylase, Chain A, domain 1"/>
    <property type="match status" value="1"/>
</dbReference>
<dbReference type="Gene3D" id="3.20.20.10">
    <property type="entry name" value="Alanine racemase"/>
    <property type="match status" value="1"/>
</dbReference>
<feature type="binding site" evidence="6">
    <location>
        <position position="270"/>
    </location>
    <ligand>
        <name>substrate</name>
    </ligand>
</feature>
<keyword evidence="2" id="KW-0210">Decarboxylase</keyword>
<dbReference type="Pfam" id="PF02784">
    <property type="entry name" value="Orn_Arg_deC_N"/>
    <property type="match status" value="1"/>
</dbReference>
<evidence type="ECO:0000256" key="6">
    <source>
        <dbReference type="PIRSR" id="PIRSR038941-1"/>
    </source>
</evidence>
<evidence type="ECO:0000256" key="5">
    <source>
        <dbReference type="ARBA" id="ARBA00023239"/>
    </source>
</evidence>
<sequence>MKITTPYYLIDENKLLRNMEIIRQVRQLSGAKSVLALKCFSTWSVFELMRQYMDGTTSSSLFEARLGYEKFGKETHAYCVGYSAEDIRAVTAFADKVIFNSASQLERYYELVKTKKVGLRVNPGISHSHFDLADPARRHSRLGVTDKAVLAAQLPRLSGFMFHYNCENDDYPAFVRQLDYIGEQYGDMLKELEWISLGGGIYFTKEGYPVEAFSRTLADFAKTYGVQIYLEPGESAITGAAELVTRVVDIVQNEINIAIVDASVEGHMLDLLIYRLAAKMEAEQTTGHSYMVAGRSCLAGDVFGTFHFADRLEVGSEIRFADAAGYTMVKKNWFNGLAMPAIAVKRLDGTLEVVRTFDYADFLTSLS</sequence>